<protein>
    <submittedName>
        <fullName evidence="4">Polysaccharide deacetylase domain-containing protein</fullName>
    </submittedName>
</protein>
<dbReference type="AlphaFoldDB" id="A0A075B1U0"/>
<keyword evidence="2" id="KW-0732">Signal</keyword>
<dbReference type="Gene3D" id="3.20.20.370">
    <property type="entry name" value="Glycoside hydrolase/deacetylase"/>
    <property type="match status" value="1"/>
</dbReference>
<dbReference type="GO" id="GO:0016810">
    <property type="term" value="F:hydrolase activity, acting on carbon-nitrogen (but not peptide) bonds"/>
    <property type="evidence" value="ECO:0007669"/>
    <property type="project" value="InterPro"/>
</dbReference>
<evidence type="ECO:0000313" key="4">
    <source>
        <dbReference type="EMBL" id="EPZ34936.1"/>
    </source>
</evidence>
<evidence type="ECO:0000256" key="1">
    <source>
        <dbReference type="SAM" id="MobiDB-lite"/>
    </source>
</evidence>
<feature type="compositionally biased region" description="Low complexity" evidence="1">
    <location>
        <begin position="422"/>
        <end position="433"/>
    </location>
</feature>
<dbReference type="HOGENOM" id="CLU_022576_0_0_1"/>
<evidence type="ECO:0000259" key="3">
    <source>
        <dbReference type="Pfam" id="PF01522"/>
    </source>
</evidence>
<dbReference type="InterPro" id="IPR002509">
    <property type="entry name" value="NODB_dom"/>
</dbReference>
<dbReference type="OMA" id="ACGNGEC"/>
<dbReference type="InterPro" id="IPR052740">
    <property type="entry name" value="CE4"/>
</dbReference>
<dbReference type="SUPFAM" id="SSF88713">
    <property type="entry name" value="Glycoside hydrolase/deacetylase"/>
    <property type="match status" value="1"/>
</dbReference>
<feature type="domain" description="NodB homology" evidence="3">
    <location>
        <begin position="48"/>
        <end position="168"/>
    </location>
</feature>
<dbReference type="PANTHER" id="PTHR45985">
    <property type="match status" value="1"/>
</dbReference>
<dbReference type="InterPro" id="IPR011330">
    <property type="entry name" value="Glyco_hydro/deAcase_b/a-brl"/>
</dbReference>
<evidence type="ECO:0000313" key="5">
    <source>
        <dbReference type="EMBL" id="RKP21157.1"/>
    </source>
</evidence>
<dbReference type="EMBL" id="ML004981">
    <property type="protein sequence ID" value="RKP21157.1"/>
    <property type="molecule type" value="Genomic_DNA"/>
</dbReference>
<dbReference type="OrthoDB" id="504708at2759"/>
<dbReference type="Proteomes" id="UP000281549">
    <property type="component" value="Unassembled WGS sequence"/>
</dbReference>
<dbReference type="GO" id="GO:0005975">
    <property type="term" value="P:carbohydrate metabolic process"/>
    <property type="evidence" value="ECO:0007669"/>
    <property type="project" value="InterPro"/>
</dbReference>
<keyword evidence="6" id="KW-1185">Reference proteome</keyword>
<sequence length="442" mass="48646">MRHSFLLLVFLLFENYICYSCDPNLCKLPACQCASSSPPNNMNPNDVPQFIVLTFDDAVSQYILEAGANKVLLAHADRNGCPIPATFYVSLQYTDFYLLQVLKQQGHEIAIHTVDHVGNPGSEEILQCREAINKWTGGSIKNEELVGFRAPFLQLNANTASVLQNNGFLYDSSVSTDPDNNNLYPYTLDNGYAQTTCDNEICKGIGKFPGLWHVPMWSIHSTSNIELTSMDYVDQDMYGSFMKTFYEKYNGNRSPMGIFLHPAWLIASDDNVNALNKFIETVLQMKDVYFVTNKQLVEYMKNPVPAANVASQLKGDGVCINGRRFPSAVSNEVCDGADNDRNGLIDENGIRSCVYPSFTIRTCLPTCPSGVPVLNNVFPQATGNIQTTVSTSGLNLIANPVSGSNAKTPGTNLTFSIENPGSRASQSSTSDSSFLQYRTGKI</sequence>
<evidence type="ECO:0000313" key="6">
    <source>
        <dbReference type="Proteomes" id="UP000030755"/>
    </source>
</evidence>
<reference evidence="7" key="2">
    <citation type="journal article" date="2018" name="Nat. Microbiol.">
        <title>Leveraging single-cell genomics to expand the fungal tree of life.</title>
        <authorList>
            <person name="Ahrendt S.R."/>
            <person name="Quandt C.A."/>
            <person name="Ciobanu D."/>
            <person name="Clum A."/>
            <person name="Salamov A."/>
            <person name="Andreopoulos B."/>
            <person name="Cheng J.F."/>
            <person name="Woyke T."/>
            <person name="Pelin A."/>
            <person name="Henrissat B."/>
            <person name="Reynolds N.K."/>
            <person name="Benny G.L."/>
            <person name="Smith M.E."/>
            <person name="James T.Y."/>
            <person name="Grigoriev I.V."/>
        </authorList>
    </citation>
    <scope>NUCLEOTIDE SEQUENCE [LARGE SCALE GENOMIC DNA]</scope>
    <source>
        <strain evidence="7">CSF55</strain>
    </source>
</reference>
<proteinExistence type="predicted"/>
<feature type="chain" id="PRO_5040665163" evidence="2">
    <location>
        <begin position="21"/>
        <end position="442"/>
    </location>
</feature>
<evidence type="ECO:0000256" key="2">
    <source>
        <dbReference type="SAM" id="SignalP"/>
    </source>
</evidence>
<dbReference type="EMBL" id="KE560903">
    <property type="protein sequence ID" value="EPZ34936.1"/>
    <property type="molecule type" value="Genomic_DNA"/>
</dbReference>
<feature type="signal peptide" evidence="2">
    <location>
        <begin position="1"/>
        <end position="20"/>
    </location>
</feature>
<dbReference type="STRING" id="988480.A0A075B1U0"/>
<organism evidence="4 6">
    <name type="scientific">Rozella allomycis (strain CSF55)</name>
    <dbReference type="NCBI Taxonomy" id="988480"/>
    <lineage>
        <taxon>Eukaryota</taxon>
        <taxon>Fungi</taxon>
        <taxon>Fungi incertae sedis</taxon>
        <taxon>Cryptomycota</taxon>
        <taxon>Cryptomycota incertae sedis</taxon>
        <taxon>Rozella</taxon>
    </lineage>
</organism>
<dbReference type="Pfam" id="PF01522">
    <property type="entry name" value="Polysacc_deac_1"/>
    <property type="match status" value="1"/>
</dbReference>
<dbReference type="CDD" id="cd10919">
    <property type="entry name" value="CE4_CDA_like"/>
    <property type="match status" value="1"/>
</dbReference>
<name>A0A075B1U0_ROZAC</name>
<dbReference type="PANTHER" id="PTHR45985:SF3">
    <property type="entry name" value="CHITIN DEACETYLASE-LIKE 4"/>
    <property type="match status" value="1"/>
</dbReference>
<gene>
    <name evidence="4" type="ORF">O9G_001666</name>
    <name evidence="5" type="ORF">ROZALSC1DRAFT_27407</name>
</gene>
<accession>A0A075B1U0</accession>
<feature type="region of interest" description="Disordered" evidence="1">
    <location>
        <begin position="417"/>
        <end position="442"/>
    </location>
</feature>
<reference evidence="5" key="3">
    <citation type="submission" date="2018-08" db="EMBL/GenBank/DDBJ databases">
        <title>Leveraging single-cell genomics to expand the Fungal Tree of Life.</title>
        <authorList>
            <consortium name="DOE Joint Genome Institute"/>
            <person name="Ahrendt S.R."/>
            <person name="Quandt C.A."/>
            <person name="Ciobanu D."/>
            <person name="Clum A."/>
            <person name="Salamov A."/>
            <person name="Andreopoulos B."/>
            <person name="Cheng J.-F."/>
            <person name="Woyke T."/>
            <person name="Pelin A."/>
            <person name="Henrissat B."/>
            <person name="Reynolds N."/>
            <person name="Benny G.L."/>
            <person name="Smith M.E."/>
            <person name="James T.Y."/>
            <person name="Grigoriev I.V."/>
        </authorList>
    </citation>
    <scope>NUCLEOTIDE SEQUENCE</scope>
    <source>
        <strain evidence="5">CSF55</strain>
    </source>
</reference>
<evidence type="ECO:0000313" key="7">
    <source>
        <dbReference type="Proteomes" id="UP000281549"/>
    </source>
</evidence>
<reference evidence="4 6" key="1">
    <citation type="journal article" date="2013" name="Curr. Biol.">
        <title>Shared signatures of parasitism and phylogenomics unite Cryptomycota and microsporidia.</title>
        <authorList>
            <person name="James T.Y."/>
            <person name="Pelin A."/>
            <person name="Bonen L."/>
            <person name="Ahrendt S."/>
            <person name="Sain D."/>
            <person name="Corradi N."/>
            <person name="Stajich J.E."/>
        </authorList>
    </citation>
    <scope>NUCLEOTIDE SEQUENCE [LARGE SCALE GENOMIC DNA]</scope>
    <source>
        <strain evidence="4 6">CSF55</strain>
        <strain evidence="4 6">CSF55</strain>
    </source>
</reference>
<dbReference type="Proteomes" id="UP000030755">
    <property type="component" value="Unassembled WGS sequence"/>
</dbReference>